<keyword evidence="1 3" id="KW-0963">Cytoplasm</keyword>
<dbReference type="HAMAP" id="MF_00187">
    <property type="entry name" value="FdhD"/>
    <property type="match status" value="1"/>
</dbReference>
<dbReference type="PIRSF" id="PIRSF015626">
    <property type="entry name" value="FdhD"/>
    <property type="match status" value="1"/>
</dbReference>
<dbReference type="OrthoDB" id="3197277at2"/>
<evidence type="ECO:0000256" key="3">
    <source>
        <dbReference type="HAMAP-Rule" id="MF_00187"/>
    </source>
</evidence>
<comment type="similarity">
    <text evidence="3">Belongs to the FdhD family.</text>
</comment>
<keyword evidence="5" id="KW-1185">Reference proteome</keyword>
<keyword evidence="4" id="KW-0808">Transferase</keyword>
<dbReference type="AlphaFoldDB" id="A0A8H2JL07"/>
<accession>A0A8H2JL07</accession>
<dbReference type="InterPro" id="IPR003786">
    <property type="entry name" value="FdhD"/>
</dbReference>
<feature type="active site" description="Cysteine persulfide intermediate" evidence="3">
    <location>
        <position position="142"/>
    </location>
</feature>
<dbReference type="EMBL" id="SZVP01000020">
    <property type="protein sequence ID" value="TMM41917.1"/>
    <property type="molecule type" value="Genomic_DNA"/>
</dbReference>
<dbReference type="Pfam" id="PF02634">
    <property type="entry name" value="FdhD-NarQ"/>
    <property type="match status" value="1"/>
</dbReference>
<reference evidence="4 5" key="1">
    <citation type="submission" date="2019-05" db="EMBL/GenBank/DDBJ databases">
        <title>Colwellia ponticola sp. nov., isolated from seawater.</title>
        <authorList>
            <person name="Yoon J.-H."/>
        </authorList>
    </citation>
    <scope>NUCLEOTIDE SEQUENCE [LARGE SCALE GENOMIC DNA]</scope>
    <source>
        <strain evidence="4 5">OISW-25</strain>
    </source>
</reference>
<dbReference type="PANTHER" id="PTHR30592:SF1">
    <property type="entry name" value="SULFUR CARRIER PROTEIN FDHD"/>
    <property type="match status" value="1"/>
</dbReference>
<organism evidence="4 5">
    <name type="scientific">Colwellia ponticola</name>
    <dbReference type="NCBI Taxonomy" id="2304625"/>
    <lineage>
        <taxon>Bacteria</taxon>
        <taxon>Pseudomonadati</taxon>
        <taxon>Pseudomonadota</taxon>
        <taxon>Gammaproteobacteria</taxon>
        <taxon>Alteromonadales</taxon>
        <taxon>Colwelliaceae</taxon>
        <taxon>Colwellia</taxon>
    </lineage>
</organism>
<dbReference type="InterPro" id="IPR016193">
    <property type="entry name" value="Cytidine_deaminase-like"/>
</dbReference>
<evidence type="ECO:0000313" key="4">
    <source>
        <dbReference type="EMBL" id="TMM41917.1"/>
    </source>
</evidence>
<dbReference type="GO" id="GO:0005737">
    <property type="term" value="C:cytoplasm"/>
    <property type="evidence" value="ECO:0007669"/>
    <property type="project" value="UniProtKB-SubCell"/>
</dbReference>
<dbReference type="RefSeq" id="WP_138624377.1">
    <property type="nucleotide sequence ID" value="NZ_SZVP01000020.1"/>
</dbReference>
<proteinExistence type="inferred from homology"/>
<keyword evidence="2 3" id="KW-0501">Molybdenum cofactor biosynthesis</keyword>
<dbReference type="SUPFAM" id="SSF53927">
    <property type="entry name" value="Cytidine deaminase-like"/>
    <property type="match status" value="1"/>
</dbReference>
<dbReference type="PANTHER" id="PTHR30592">
    <property type="entry name" value="FORMATE DEHYDROGENASE"/>
    <property type="match status" value="1"/>
</dbReference>
<dbReference type="Gene3D" id="3.40.140.10">
    <property type="entry name" value="Cytidine Deaminase, domain 2"/>
    <property type="match status" value="1"/>
</dbReference>
<dbReference type="Proteomes" id="UP000307702">
    <property type="component" value="Unassembled WGS sequence"/>
</dbReference>
<comment type="function">
    <text evidence="3">Required for formate dehydrogenase (FDH) activity. Acts as a sulfur carrier protein that transfers sulfur from IscS to the molybdenum cofactor prior to its insertion into FDH.</text>
</comment>
<protein>
    <recommendedName>
        <fullName evidence="3">Sulfur carrier protein FdhD</fullName>
    </recommendedName>
</protein>
<sequence>MNNTAISENATKTINKVSYTFIDKNLDRAVNPQVKLIRKISTDTVIVEQPLQISLSWLAQDLIKRKVFTITMRTPGHDYFLILGLLHSEGVIKQLTDIESITLTSADIAGEGQQNEWLVHFTNGFIPDLSLIERYMMSYSSCGLCGTTSLKKLQLKTTINLANTAHKGALAVQSLLLLSNKMRQEQGLFDQTGGVHGVALFDQSLTIQHLHEDIGRHNAVDKVIGALLSKNHAGNESENEQPQVAPLWILLVSGRISFEIVQKTIMAGISVLIGVGAPSDLAIQAAKQFDLTLIGFVSNTGFNVYHGDWRLTT</sequence>
<dbReference type="GO" id="GO:0016783">
    <property type="term" value="F:sulfurtransferase activity"/>
    <property type="evidence" value="ECO:0007669"/>
    <property type="project" value="InterPro"/>
</dbReference>
<dbReference type="GO" id="GO:0097163">
    <property type="term" value="F:sulfur carrier activity"/>
    <property type="evidence" value="ECO:0007669"/>
    <property type="project" value="UniProtKB-UniRule"/>
</dbReference>
<evidence type="ECO:0000256" key="1">
    <source>
        <dbReference type="ARBA" id="ARBA00022490"/>
    </source>
</evidence>
<gene>
    <name evidence="3" type="primary">fdhD</name>
    <name evidence="4" type="ORF">FCS21_15085</name>
</gene>
<comment type="subcellular location">
    <subcellularLocation>
        <location evidence="3">Cytoplasm</location>
    </subcellularLocation>
</comment>
<dbReference type="Gene3D" id="3.10.20.10">
    <property type="match status" value="1"/>
</dbReference>
<comment type="caution">
    <text evidence="3">Lacks conserved residue(s) required for the propagation of feature annotation.</text>
</comment>
<dbReference type="GO" id="GO:0006777">
    <property type="term" value="P:Mo-molybdopterin cofactor biosynthetic process"/>
    <property type="evidence" value="ECO:0007669"/>
    <property type="project" value="UniProtKB-UniRule"/>
</dbReference>
<name>A0A8H2JL07_9GAMM</name>
<evidence type="ECO:0000256" key="2">
    <source>
        <dbReference type="ARBA" id="ARBA00023150"/>
    </source>
</evidence>
<comment type="caution">
    <text evidence="4">The sequence shown here is derived from an EMBL/GenBank/DDBJ whole genome shotgun (WGS) entry which is preliminary data.</text>
</comment>
<evidence type="ECO:0000313" key="5">
    <source>
        <dbReference type="Proteomes" id="UP000307702"/>
    </source>
</evidence>